<dbReference type="InterPro" id="IPR011712">
    <property type="entry name" value="Sig_transdc_His_kin_sub3_dim/P"/>
</dbReference>
<dbReference type="Gene3D" id="3.30.565.10">
    <property type="entry name" value="Histidine kinase-like ATPase, C-terminal domain"/>
    <property type="match status" value="1"/>
</dbReference>
<name>A0AAJ8LQV6_9BACI</name>
<comment type="catalytic activity">
    <reaction evidence="1">
        <text>ATP + protein L-histidine = ADP + protein N-phospho-L-histidine.</text>
        <dbReference type="EC" id="2.7.13.3"/>
    </reaction>
</comment>
<dbReference type="CDD" id="cd16917">
    <property type="entry name" value="HATPase_UhpB-NarQ-NarX-like"/>
    <property type="match status" value="1"/>
</dbReference>
<evidence type="ECO:0000256" key="7">
    <source>
        <dbReference type="ARBA" id="ARBA00023012"/>
    </source>
</evidence>
<dbReference type="GO" id="GO:0016020">
    <property type="term" value="C:membrane"/>
    <property type="evidence" value="ECO:0007669"/>
    <property type="project" value="InterPro"/>
</dbReference>
<feature type="coiled-coil region" evidence="8">
    <location>
        <begin position="68"/>
        <end position="102"/>
    </location>
</feature>
<dbReference type="SMART" id="SM00387">
    <property type="entry name" value="HATPase_c"/>
    <property type="match status" value="1"/>
</dbReference>
<evidence type="ECO:0000256" key="5">
    <source>
        <dbReference type="ARBA" id="ARBA00022777"/>
    </source>
</evidence>
<accession>A0AAJ8LQV6</accession>
<dbReference type="GO" id="GO:0046983">
    <property type="term" value="F:protein dimerization activity"/>
    <property type="evidence" value="ECO:0007669"/>
    <property type="project" value="InterPro"/>
</dbReference>
<sequence length="339" mass="37501">MAALPIIENILGSVDQAMSEGREKLFEAGENARNEQCRLQTELYQLKISMENPNIGESARKFPSEDREKIWEKRFLQIEEQLKELEDVIQQSEGLLQQLHTAAHYLKEDVPRTSDPQISSGLHVLRLHETAQKRLARDIHDGPAQLMANAAMHAEILARTAAKGSVDQLGKETETLKKTIKESLLETRRIIFDLRAPELHQSGLIQALAKYAETMQNRSGVRIRVKTAGEVPFRYPALEAAAYRFVQEAVQNAVKHAGAGTISVKAEIQPNNLFLTVTDDGGGFSTAAQREDSFGLEGMKERIQLLGGQVTIDSGQEEGTTITAAIPVTSESENYSGGR</sequence>
<evidence type="ECO:0000256" key="4">
    <source>
        <dbReference type="ARBA" id="ARBA00022741"/>
    </source>
</evidence>
<keyword evidence="8" id="KW-0175">Coiled coil</keyword>
<dbReference type="PANTHER" id="PTHR24421">
    <property type="entry name" value="NITRATE/NITRITE SENSOR PROTEIN NARX-RELATED"/>
    <property type="match status" value="1"/>
</dbReference>
<dbReference type="KEGG" id="ahal:FTX54_014250"/>
<keyword evidence="11" id="KW-1185">Reference proteome</keyword>
<evidence type="ECO:0000313" key="11">
    <source>
        <dbReference type="Proteomes" id="UP000321816"/>
    </source>
</evidence>
<dbReference type="Pfam" id="PF02518">
    <property type="entry name" value="HATPase_c"/>
    <property type="match status" value="1"/>
</dbReference>
<dbReference type="Pfam" id="PF07730">
    <property type="entry name" value="HisKA_3"/>
    <property type="match status" value="1"/>
</dbReference>
<dbReference type="InterPro" id="IPR050482">
    <property type="entry name" value="Sensor_HK_TwoCompSys"/>
</dbReference>
<dbReference type="InterPro" id="IPR036890">
    <property type="entry name" value="HATPase_C_sf"/>
</dbReference>
<keyword evidence="3" id="KW-0808">Transferase</keyword>
<dbReference type="Gene3D" id="1.20.5.1930">
    <property type="match status" value="1"/>
</dbReference>
<dbReference type="Proteomes" id="UP000321816">
    <property type="component" value="Chromosome"/>
</dbReference>
<evidence type="ECO:0000256" key="6">
    <source>
        <dbReference type="ARBA" id="ARBA00022840"/>
    </source>
</evidence>
<evidence type="ECO:0000256" key="8">
    <source>
        <dbReference type="SAM" id="Coils"/>
    </source>
</evidence>
<dbReference type="RefSeq" id="WP_187254548.1">
    <property type="nucleotide sequence ID" value="NZ_CP144914.1"/>
</dbReference>
<evidence type="ECO:0000256" key="2">
    <source>
        <dbReference type="ARBA" id="ARBA00012438"/>
    </source>
</evidence>
<dbReference type="EMBL" id="CP144914">
    <property type="protein sequence ID" value="WWD79543.1"/>
    <property type="molecule type" value="Genomic_DNA"/>
</dbReference>
<dbReference type="GO" id="GO:0000155">
    <property type="term" value="F:phosphorelay sensor kinase activity"/>
    <property type="evidence" value="ECO:0007669"/>
    <property type="project" value="InterPro"/>
</dbReference>
<evidence type="ECO:0000313" key="10">
    <source>
        <dbReference type="EMBL" id="WWD79543.1"/>
    </source>
</evidence>
<reference evidence="10 11" key="1">
    <citation type="submission" date="2024-01" db="EMBL/GenBank/DDBJ databases">
        <title>Complete Genome Sequence of Alkalicoccus halolimnae BZ-SZ-XJ29T, a Moderately Halophilic Bacterium Isolated from a Salt Lake.</title>
        <authorList>
            <person name="Zhao B."/>
        </authorList>
    </citation>
    <scope>NUCLEOTIDE SEQUENCE [LARGE SCALE GENOMIC DNA]</scope>
    <source>
        <strain evidence="10 11">BZ-SZ-XJ29</strain>
    </source>
</reference>
<keyword evidence="4" id="KW-0547">Nucleotide-binding</keyword>
<keyword evidence="6 10" id="KW-0067">ATP-binding</keyword>
<dbReference type="AlphaFoldDB" id="A0AAJ8LQV6"/>
<dbReference type="InterPro" id="IPR003594">
    <property type="entry name" value="HATPase_dom"/>
</dbReference>
<keyword evidence="7" id="KW-0902">Two-component regulatory system</keyword>
<proteinExistence type="predicted"/>
<feature type="domain" description="Histidine kinase" evidence="9">
    <location>
        <begin position="134"/>
        <end position="330"/>
    </location>
</feature>
<dbReference type="PROSITE" id="PS50109">
    <property type="entry name" value="HIS_KIN"/>
    <property type="match status" value="1"/>
</dbReference>
<evidence type="ECO:0000259" key="9">
    <source>
        <dbReference type="PROSITE" id="PS50109"/>
    </source>
</evidence>
<dbReference type="EC" id="2.7.13.3" evidence="2"/>
<keyword evidence="5" id="KW-0418">Kinase</keyword>
<dbReference type="SUPFAM" id="SSF55874">
    <property type="entry name" value="ATPase domain of HSP90 chaperone/DNA topoisomerase II/histidine kinase"/>
    <property type="match status" value="1"/>
</dbReference>
<organism evidence="10 11">
    <name type="scientific">Alkalicoccus halolimnae</name>
    <dbReference type="NCBI Taxonomy" id="1667239"/>
    <lineage>
        <taxon>Bacteria</taxon>
        <taxon>Bacillati</taxon>
        <taxon>Bacillota</taxon>
        <taxon>Bacilli</taxon>
        <taxon>Bacillales</taxon>
        <taxon>Bacillaceae</taxon>
        <taxon>Alkalicoccus</taxon>
    </lineage>
</organism>
<gene>
    <name evidence="10" type="ORF">FTX54_014250</name>
</gene>
<protein>
    <recommendedName>
        <fullName evidence="2">histidine kinase</fullName>
        <ecNumber evidence="2">2.7.13.3</ecNumber>
    </recommendedName>
</protein>
<dbReference type="GO" id="GO:0005524">
    <property type="term" value="F:ATP binding"/>
    <property type="evidence" value="ECO:0007669"/>
    <property type="project" value="UniProtKB-KW"/>
</dbReference>
<dbReference type="InterPro" id="IPR005467">
    <property type="entry name" value="His_kinase_dom"/>
</dbReference>
<evidence type="ECO:0000256" key="1">
    <source>
        <dbReference type="ARBA" id="ARBA00000085"/>
    </source>
</evidence>
<evidence type="ECO:0000256" key="3">
    <source>
        <dbReference type="ARBA" id="ARBA00022679"/>
    </source>
</evidence>